<feature type="binding site" evidence="16">
    <location>
        <position position="20"/>
    </location>
    <ligand>
        <name>Mg(2+)</name>
        <dbReference type="ChEBI" id="CHEBI:18420"/>
        <label>2</label>
    </ligand>
</feature>
<dbReference type="InterPro" id="IPR041069">
    <property type="entry name" value="FeoB_Cyto"/>
</dbReference>
<evidence type="ECO:0000256" key="6">
    <source>
        <dbReference type="ARBA" id="ARBA00022519"/>
    </source>
</evidence>
<keyword evidence="5 17" id="KW-0410">Iron transport</keyword>
<feature type="transmembrane region" description="Helical" evidence="17">
    <location>
        <begin position="612"/>
        <end position="634"/>
    </location>
</feature>
<dbReference type="InterPro" id="IPR030389">
    <property type="entry name" value="G_FEOB_dom"/>
</dbReference>
<evidence type="ECO:0000256" key="9">
    <source>
        <dbReference type="ARBA" id="ARBA00022989"/>
    </source>
</evidence>
<keyword evidence="3 17" id="KW-0813">Transport</keyword>
<keyword evidence="11" id="KW-0406">Ion transport</keyword>
<dbReference type="CDD" id="cd01879">
    <property type="entry name" value="FeoB"/>
    <property type="match status" value="1"/>
</dbReference>
<keyword evidence="7 17" id="KW-0812">Transmembrane</keyword>
<evidence type="ECO:0000256" key="11">
    <source>
        <dbReference type="ARBA" id="ARBA00023065"/>
    </source>
</evidence>
<name>A0A125W8D7_ENTFL</name>
<feature type="transmembrane region" description="Helical" evidence="17">
    <location>
        <begin position="389"/>
        <end position="412"/>
    </location>
</feature>
<dbReference type="InterPro" id="IPR027417">
    <property type="entry name" value="P-loop_NTPase"/>
</dbReference>
<keyword evidence="16" id="KW-0460">Magnesium</keyword>
<proteinExistence type="inferred from homology"/>
<organism evidence="19 20">
    <name type="scientific">Enterococcus faecalis TX4248</name>
    <dbReference type="NCBI Taxonomy" id="749495"/>
    <lineage>
        <taxon>Bacteria</taxon>
        <taxon>Bacillati</taxon>
        <taxon>Bacillota</taxon>
        <taxon>Bacilli</taxon>
        <taxon>Lactobacillales</taxon>
        <taxon>Enterococcaceae</taxon>
        <taxon>Enterococcus</taxon>
    </lineage>
</organism>
<dbReference type="Pfam" id="PF07664">
    <property type="entry name" value="FeoB_C"/>
    <property type="match status" value="1"/>
</dbReference>
<feature type="binding site" evidence="15">
    <location>
        <begin position="114"/>
        <end position="117"/>
    </location>
    <ligand>
        <name>GTP</name>
        <dbReference type="ChEBI" id="CHEBI:37565"/>
        <label>1</label>
    </ligand>
</feature>
<dbReference type="InterPro" id="IPR050860">
    <property type="entry name" value="FeoB_GTPase"/>
</dbReference>
<comment type="caution">
    <text evidence="19">The sequence shown here is derived from an EMBL/GenBank/DDBJ whole genome shotgun (WGS) entry which is preliminary data.</text>
</comment>
<evidence type="ECO:0000256" key="16">
    <source>
        <dbReference type="PIRSR" id="PIRSR603373-2"/>
    </source>
</evidence>
<keyword evidence="4" id="KW-1003">Cell membrane</keyword>
<comment type="function">
    <text evidence="1 17">Probable transporter of a GTP-driven Fe(2+) uptake system.</text>
</comment>
<evidence type="ECO:0000256" key="7">
    <source>
        <dbReference type="ARBA" id="ARBA00022692"/>
    </source>
</evidence>
<dbReference type="PROSITE" id="PS51711">
    <property type="entry name" value="G_FEOB"/>
    <property type="match status" value="1"/>
</dbReference>
<dbReference type="FunFam" id="3.40.50.300:FF:000426">
    <property type="entry name" value="Ferrous iron transport protein B"/>
    <property type="match status" value="1"/>
</dbReference>
<protein>
    <recommendedName>
        <fullName evidence="14 17">Ferrous iron transport protein B</fullName>
    </recommendedName>
</protein>
<dbReference type="EMBL" id="AEBR01000021">
    <property type="protein sequence ID" value="EFM83595.1"/>
    <property type="molecule type" value="Genomic_DNA"/>
</dbReference>
<keyword evidence="12 15" id="KW-0342">GTP-binding</keyword>
<comment type="similarity">
    <text evidence="17">Belongs to the TRAFAC class TrmE-Era-EngA-EngB-Septin-like GTPase superfamily. FeoB GTPase (TC 9.A.8) family.</text>
</comment>
<keyword evidence="9 17" id="KW-1133">Transmembrane helix</keyword>
<dbReference type="InterPro" id="IPR003373">
    <property type="entry name" value="Fe2_transport_prot-B"/>
</dbReference>
<dbReference type="PANTHER" id="PTHR43185:SF1">
    <property type="entry name" value="FE(2+) TRANSPORTER FEOB"/>
    <property type="match status" value="1"/>
</dbReference>
<dbReference type="NCBIfam" id="TIGR00437">
    <property type="entry name" value="feoB"/>
    <property type="match status" value="1"/>
</dbReference>
<dbReference type="Pfam" id="PF17910">
    <property type="entry name" value="FeoB_Cyto"/>
    <property type="match status" value="1"/>
</dbReference>
<comment type="subcellular location">
    <subcellularLocation>
        <location evidence="2">Cell inner membrane</location>
        <topology evidence="2">Multi-pass membrane protein</topology>
    </subcellularLocation>
    <subcellularLocation>
        <location evidence="17">Cell membrane</location>
        <topology evidence="17">Multi-pass membrane protein</topology>
    </subcellularLocation>
</comment>
<dbReference type="GO" id="GO:0005525">
    <property type="term" value="F:GTP binding"/>
    <property type="evidence" value="ECO:0007669"/>
    <property type="project" value="UniProtKB-KW"/>
</dbReference>
<dbReference type="PANTHER" id="PTHR43185">
    <property type="entry name" value="FERROUS IRON TRANSPORT PROTEIN B"/>
    <property type="match status" value="1"/>
</dbReference>
<dbReference type="HOGENOM" id="CLU_013350_2_0_9"/>
<sequence>MTQQIALAGNPNSGKTTTFNMLTGANQYVGNWPGVTVERKEGVAKKDKTLIIQDLPGIYSLSPYTPEEIVARDYLLEDQPSVILNILDVTNLERNLYLTTQLIETGLPVVCALNMMDLLEKNGQTLNSEKLSYGLGVPVVEISALKNRGLDHALKQSKQRANAIETEVIYPSYDNRLEAALAEIVDILGNTVPETQQRWYSLKLFERDVRTKEQLLLSSFQEKEIEEVIQITEKIFQDESEAIIINERYAFIARLIALCATKKTEMTFTHSDKIDRVVTNRWLALPIFAFVMWLVYYLSIQTVGTMGTDWLNDVFFGEWVPQFVGNWLAQWQVAPWMQSLILDGIIAGVGAVLGFLPQLAVLFLCLGFLEDCGYMARIAFVMDRLFRKFGLSGKSFIPMLIATGCGVPGVMASRTIENERDRRMTIMVTTFMPCSAKLPIIALIAGAFFPNQSWVSPSAYFLGVASIVLSGIALKKTKHFSGDPAPFIMELPAYHLPQLRSVVRHAYERCRSFVKKAGTIIFVSSILIWFMSHYSVTFQPVPESQSILAFLGKGLAVLFIPLGWGNWQGAVATITGLIAKENIIGTLGILFGNVKDVSENGVEVWGALQHTFTPVAAYSFLTFNLLCAPCFAAIGAIRREMGDLKWTLGAIGYQCGLAYMVSFVIYQLGHVLVEKGTLTLGTFLAMGVVLAGFYFLIRKPKPGKESVQAITSLERG</sequence>
<dbReference type="Pfam" id="PF07670">
    <property type="entry name" value="Gate"/>
    <property type="match status" value="2"/>
</dbReference>
<feature type="binding site" evidence="15">
    <location>
        <begin position="9"/>
        <end position="16"/>
    </location>
    <ligand>
        <name>GTP</name>
        <dbReference type="ChEBI" id="CHEBI:37565"/>
        <label>1</label>
    </ligand>
</feature>
<accession>A0A125W8D7</accession>
<feature type="transmembrane region" description="Helical" evidence="17">
    <location>
        <begin position="646"/>
        <end position="666"/>
    </location>
</feature>
<keyword evidence="10 17" id="KW-0408">Iron</keyword>
<evidence type="ECO:0000256" key="12">
    <source>
        <dbReference type="ARBA" id="ARBA00023134"/>
    </source>
</evidence>
<keyword evidence="13 17" id="KW-0472">Membrane</keyword>
<evidence type="ECO:0000256" key="8">
    <source>
        <dbReference type="ARBA" id="ARBA00022741"/>
    </source>
</evidence>
<keyword evidence="8 15" id="KW-0547">Nucleotide-binding</keyword>
<keyword evidence="6" id="KW-0997">Cell inner membrane</keyword>
<evidence type="ECO:0000256" key="5">
    <source>
        <dbReference type="ARBA" id="ARBA00022496"/>
    </source>
</evidence>
<feature type="transmembrane region" description="Helical" evidence="17">
    <location>
        <begin position="547"/>
        <end position="564"/>
    </location>
</feature>
<feature type="binding site" evidence="15">
    <location>
        <begin position="34"/>
        <end position="38"/>
    </location>
    <ligand>
        <name>GTP</name>
        <dbReference type="ChEBI" id="CHEBI:37565"/>
        <label>1</label>
    </ligand>
</feature>
<evidence type="ECO:0000256" key="3">
    <source>
        <dbReference type="ARBA" id="ARBA00022448"/>
    </source>
</evidence>
<dbReference type="InterPro" id="IPR011642">
    <property type="entry name" value="Gate_dom"/>
</dbReference>
<reference evidence="19 20" key="1">
    <citation type="submission" date="2010-07" db="EMBL/GenBank/DDBJ databases">
        <authorList>
            <person name="Sid Ahmed O."/>
        </authorList>
    </citation>
    <scope>NUCLEOTIDE SEQUENCE [LARGE SCALE GENOMIC DNA]</scope>
    <source>
        <strain evidence="19 20">TX4248</strain>
    </source>
</reference>
<evidence type="ECO:0000256" key="15">
    <source>
        <dbReference type="PIRSR" id="PIRSR603373-1"/>
    </source>
</evidence>
<evidence type="ECO:0000256" key="1">
    <source>
        <dbReference type="ARBA" id="ARBA00003926"/>
    </source>
</evidence>
<feature type="transmembrane region" description="Helical" evidence="17">
    <location>
        <begin position="345"/>
        <end position="369"/>
    </location>
</feature>
<dbReference type="GO" id="GO:0015093">
    <property type="term" value="F:ferrous iron transmembrane transporter activity"/>
    <property type="evidence" value="ECO:0007669"/>
    <property type="project" value="UniProtKB-UniRule"/>
</dbReference>
<dbReference type="GO" id="GO:0005886">
    <property type="term" value="C:plasma membrane"/>
    <property type="evidence" value="ECO:0007669"/>
    <property type="project" value="UniProtKB-SubCell"/>
</dbReference>
<feature type="transmembrane region" description="Helical" evidence="17">
    <location>
        <begin position="678"/>
        <end position="697"/>
    </location>
</feature>
<keyword evidence="16" id="KW-0479">Metal-binding</keyword>
<feature type="transmembrane region" description="Helical" evidence="17">
    <location>
        <begin position="424"/>
        <end position="448"/>
    </location>
</feature>
<evidence type="ECO:0000313" key="20">
    <source>
        <dbReference type="Proteomes" id="UP000004846"/>
    </source>
</evidence>
<feature type="transmembrane region" description="Helical" evidence="17">
    <location>
        <begin position="517"/>
        <end position="535"/>
    </location>
</feature>
<dbReference type="Gene3D" id="3.40.50.300">
    <property type="entry name" value="P-loop containing nucleotide triphosphate hydrolases"/>
    <property type="match status" value="1"/>
</dbReference>
<feature type="binding site" evidence="16">
    <location>
        <position position="24"/>
    </location>
    <ligand>
        <name>Mg(2+)</name>
        <dbReference type="ChEBI" id="CHEBI:18420"/>
        <label>2</label>
    </ligand>
</feature>
<feature type="transmembrane region" description="Helical" evidence="17">
    <location>
        <begin position="571"/>
        <end position="592"/>
    </location>
</feature>
<feature type="domain" description="FeoB-type G" evidence="18">
    <location>
        <begin position="2"/>
        <end position="163"/>
    </location>
</feature>
<feature type="binding site" evidence="16">
    <location>
        <position position="23"/>
    </location>
    <ligand>
        <name>Mg(2+)</name>
        <dbReference type="ChEBI" id="CHEBI:18420"/>
        <label>2</label>
    </ligand>
</feature>
<evidence type="ECO:0000256" key="14">
    <source>
        <dbReference type="NCBIfam" id="TIGR00437"/>
    </source>
</evidence>
<evidence type="ECO:0000256" key="17">
    <source>
        <dbReference type="RuleBase" id="RU362098"/>
    </source>
</evidence>
<dbReference type="Pfam" id="PF02421">
    <property type="entry name" value="FeoB_N"/>
    <property type="match status" value="1"/>
</dbReference>
<evidence type="ECO:0000313" key="19">
    <source>
        <dbReference type="EMBL" id="EFM83595.1"/>
    </source>
</evidence>
<evidence type="ECO:0000256" key="4">
    <source>
        <dbReference type="ARBA" id="ARBA00022475"/>
    </source>
</evidence>
<feature type="binding site" evidence="15">
    <location>
        <begin position="54"/>
        <end position="57"/>
    </location>
    <ligand>
        <name>GTP</name>
        <dbReference type="ChEBI" id="CHEBI:37565"/>
        <label>1</label>
    </ligand>
</feature>
<dbReference type="AlphaFoldDB" id="A0A125W8D7"/>
<evidence type="ECO:0000256" key="2">
    <source>
        <dbReference type="ARBA" id="ARBA00004429"/>
    </source>
</evidence>
<feature type="transmembrane region" description="Helical" evidence="17">
    <location>
        <begin position="282"/>
        <end position="300"/>
    </location>
</feature>
<feature type="transmembrane region" description="Helical" evidence="17">
    <location>
        <begin position="454"/>
        <end position="474"/>
    </location>
</feature>
<dbReference type="InterPro" id="IPR011640">
    <property type="entry name" value="Fe2_transport_prot_B_C"/>
</dbReference>
<evidence type="ECO:0000256" key="13">
    <source>
        <dbReference type="ARBA" id="ARBA00023136"/>
    </source>
</evidence>
<dbReference type="GO" id="GO:0046872">
    <property type="term" value="F:metal ion binding"/>
    <property type="evidence" value="ECO:0007669"/>
    <property type="project" value="UniProtKB-KW"/>
</dbReference>
<dbReference type="SUPFAM" id="SSF52540">
    <property type="entry name" value="P-loop containing nucleoside triphosphate hydrolases"/>
    <property type="match status" value="1"/>
</dbReference>
<evidence type="ECO:0000259" key="18">
    <source>
        <dbReference type="PROSITE" id="PS51711"/>
    </source>
</evidence>
<gene>
    <name evidence="19" type="primary">feoB</name>
    <name evidence="19" type="ORF">HMPREF9498_00697</name>
</gene>
<dbReference type="Proteomes" id="UP000004846">
    <property type="component" value="Unassembled WGS sequence"/>
</dbReference>
<evidence type="ECO:0000256" key="10">
    <source>
        <dbReference type="ARBA" id="ARBA00023004"/>
    </source>
</evidence>
<dbReference type="Gene3D" id="1.10.287.1770">
    <property type="match status" value="1"/>
</dbReference>
<dbReference type="SMR" id="A0A125W8D7"/>
<dbReference type="RefSeq" id="WP_002355363.1">
    <property type="nucleotide sequence ID" value="NZ_GL454427.1"/>
</dbReference>